<dbReference type="InterPro" id="IPR025705">
    <property type="entry name" value="Beta_hexosaminidase_sua/sub"/>
</dbReference>
<dbReference type="Pfam" id="PF00728">
    <property type="entry name" value="Glyco_hydro_20"/>
    <property type="match status" value="1"/>
</dbReference>
<reference evidence="8" key="1">
    <citation type="submission" date="2022-01" db="EMBL/GenBank/DDBJ databases">
        <title>Microbacterium eymi and Microbacterium rhizovicinus sp. nov., isolated from the rhizospheric soil of Elymus tsukushiensis, a plant native to the Dokdo Islands, Republic of Korea.</title>
        <authorList>
            <person name="Hwang Y.J."/>
        </authorList>
    </citation>
    <scope>NUCLEOTIDE SEQUENCE</scope>
    <source>
        <strain evidence="8">KUDC0405</strain>
    </source>
</reference>
<dbReference type="EC" id="3.2.1.52" evidence="3"/>
<dbReference type="RefSeq" id="WP_259612434.1">
    <property type="nucleotide sequence ID" value="NZ_CP091139.2"/>
</dbReference>
<feature type="domain" description="Beta-hexosaminidase bacterial type N-terminal" evidence="7">
    <location>
        <begin position="3"/>
        <end position="139"/>
    </location>
</feature>
<accession>A0ABY5NKV0</accession>
<name>A0ABY5NKV0_9MICO</name>
<dbReference type="Gene3D" id="3.30.379.10">
    <property type="entry name" value="Chitobiase/beta-hexosaminidase domain 2-like"/>
    <property type="match status" value="1"/>
</dbReference>
<evidence type="ECO:0000313" key="8">
    <source>
        <dbReference type="EMBL" id="UUT35808.1"/>
    </source>
</evidence>
<organism evidence="8 9">
    <name type="scientific">Microbacterium elymi</name>
    <dbReference type="NCBI Taxonomy" id="2909587"/>
    <lineage>
        <taxon>Bacteria</taxon>
        <taxon>Bacillati</taxon>
        <taxon>Actinomycetota</taxon>
        <taxon>Actinomycetes</taxon>
        <taxon>Micrococcales</taxon>
        <taxon>Microbacteriaceae</taxon>
        <taxon>Microbacterium</taxon>
    </lineage>
</organism>
<evidence type="ECO:0000256" key="3">
    <source>
        <dbReference type="ARBA" id="ARBA00012663"/>
    </source>
</evidence>
<keyword evidence="5" id="KW-0326">Glycosidase</keyword>
<dbReference type="PANTHER" id="PTHR22600:SF57">
    <property type="entry name" value="BETA-N-ACETYLHEXOSAMINIDASE"/>
    <property type="match status" value="1"/>
</dbReference>
<evidence type="ECO:0000256" key="2">
    <source>
        <dbReference type="ARBA" id="ARBA00006285"/>
    </source>
</evidence>
<dbReference type="Proteomes" id="UP001054811">
    <property type="component" value="Chromosome"/>
</dbReference>
<dbReference type="PRINTS" id="PR00738">
    <property type="entry name" value="GLHYDRLASE20"/>
</dbReference>
<dbReference type="InterPro" id="IPR015883">
    <property type="entry name" value="Glyco_hydro_20_cat"/>
</dbReference>
<dbReference type="SUPFAM" id="SSF51445">
    <property type="entry name" value="(Trans)glycosidases"/>
    <property type="match status" value="1"/>
</dbReference>
<evidence type="ECO:0000256" key="5">
    <source>
        <dbReference type="ARBA" id="ARBA00023295"/>
    </source>
</evidence>
<dbReference type="InterPro" id="IPR017853">
    <property type="entry name" value="GH"/>
</dbReference>
<gene>
    <name evidence="8" type="ORF">L2X98_21725</name>
</gene>
<dbReference type="SUPFAM" id="SSF55545">
    <property type="entry name" value="beta-N-acetylhexosaminidase-like domain"/>
    <property type="match status" value="1"/>
</dbReference>
<evidence type="ECO:0000313" key="9">
    <source>
        <dbReference type="Proteomes" id="UP001054811"/>
    </source>
</evidence>
<dbReference type="Pfam" id="PF02838">
    <property type="entry name" value="Glyco_hydro_20b"/>
    <property type="match status" value="1"/>
</dbReference>
<feature type="domain" description="Glycoside hydrolase family 20 catalytic" evidence="6">
    <location>
        <begin position="142"/>
        <end position="324"/>
    </location>
</feature>
<proteinExistence type="inferred from homology"/>
<dbReference type="Gene3D" id="3.20.20.80">
    <property type="entry name" value="Glycosidases"/>
    <property type="match status" value="1"/>
</dbReference>
<keyword evidence="4" id="KW-0378">Hydrolase</keyword>
<dbReference type="EMBL" id="CP091139">
    <property type="protein sequence ID" value="UUT35808.1"/>
    <property type="molecule type" value="Genomic_DNA"/>
</dbReference>
<evidence type="ECO:0000259" key="7">
    <source>
        <dbReference type="Pfam" id="PF02838"/>
    </source>
</evidence>
<evidence type="ECO:0000259" key="6">
    <source>
        <dbReference type="Pfam" id="PF00728"/>
    </source>
</evidence>
<comment type="similarity">
    <text evidence="2">Belongs to the glycosyl hydrolase 20 family.</text>
</comment>
<protein>
    <recommendedName>
        <fullName evidence="3">beta-N-acetylhexosaminidase</fullName>
        <ecNumber evidence="3">3.2.1.52</ecNumber>
    </recommendedName>
</protein>
<dbReference type="InterPro" id="IPR015882">
    <property type="entry name" value="HEX_bac_N"/>
</dbReference>
<evidence type="ECO:0000256" key="4">
    <source>
        <dbReference type="ARBA" id="ARBA00022801"/>
    </source>
</evidence>
<evidence type="ECO:0000256" key="1">
    <source>
        <dbReference type="ARBA" id="ARBA00001231"/>
    </source>
</evidence>
<keyword evidence="9" id="KW-1185">Reference proteome</keyword>
<dbReference type="PANTHER" id="PTHR22600">
    <property type="entry name" value="BETA-HEXOSAMINIDASE"/>
    <property type="match status" value="1"/>
</dbReference>
<sequence length="393" mass="41253">MTALVPTPAAQTTDAAADPFVLTDATRLVAVPATRGTAELAASALAPHVGRTFEIVADRDTRRGDIVLAQLAQGAPETYTLIVDADGVRITGGDEAGLFYGVQTLVQLLATSAAAFAQAFTAASTGTSVTIPATRIEDAPRYAYRGVMLDVARHFFPVEVVCGYIDRAAALKFNALHLHLTDDQGWRIQVPSRPELTERASGSAASGDPGGFYTTEDYARIVAHAAARHMVVVPEIDGPSHTHAIGLAHPELMEPVVITDQVTEVVDAFGGGIPIQGEPYTGFAVGFSSLKTRSEQTYALLADVCRDLAAMTPGPYLHVGGDEALGTSDADFAEYMRRVTAIAADLGKTPIAWHEAGAAAGLAPGTIGQYWGYVSPPTAWTTRRARSPPVADG</sequence>
<dbReference type="InterPro" id="IPR029018">
    <property type="entry name" value="Hex-like_dom2"/>
</dbReference>
<comment type="catalytic activity">
    <reaction evidence="1">
        <text>Hydrolysis of terminal non-reducing N-acetyl-D-hexosamine residues in N-acetyl-beta-D-hexosaminides.</text>
        <dbReference type="EC" id="3.2.1.52"/>
    </reaction>
</comment>